<dbReference type="AlphaFoldDB" id="A0A0U3L902"/>
<accession>A0A0U3L902</accession>
<dbReference type="GO" id="GO:0009231">
    <property type="term" value="P:riboflavin biosynthetic process"/>
    <property type="evidence" value="ECO:0007669"/>
    <property type="project" value="UniProtKB-UniRule"/>
</dbReference>
<dbReference type="OrthoDB" id="9797659at2"/>
<comment type="caution">
    <text evidence="7">Lacks conserved residue(s) required for the propagation of feature annotation.</text>
</comment>
<feature type="active site" description="Proton donor" evidence="7">
    <location>
        <position position="102"/>
    </location>
</feature>
<dbReference type="PANTHER" id="PTHR21058:SF0">
    <property type="entry name" value="6,7-DIMETHYL-8-RIBITYLLUMAZINE SYNTHASE"/>
    <property type="match status" value="1"/>
</dbReference>
<comment type="similarity">
    <text evidence="2 7">Belongs to the DMRL synthase family.</text>
</comment>
<dbReference type="UniPathway" id="UPA00275">
    <property type="reaction ID" value="UER00404"/>
</dbReference>
<feature type="binding site" evidence="7">
    <location>
        <position position="36"/>
    </location>
    <ligand>
        <name>5-amino-6-(D-ribitylamino)uracil</name>
        <dbReference type="ChEBI" id="CHEBI:15934"/>
    </ligand>
</feature>
<comment type="catalytic activity">
    <reaction evidence="6 7">
        <text>(2S)-2-hydroxy-3-oxobutyl phosphate + 5-amino-6-(D-ribitylamino)uracil = 6,7-dimethyl-8-(1-D-ribityl)lumazine + phosphate + 2 H2O + H(+)</text>
        <dbReference type="Rhea" id="RHEA:26152"/>
        <dbReference type="ChEBI" id="CHEBI:15377"/>
        <dbReference type="ChEBI" id="CHEBI:15378"/>
        <dbReference type="ChEBI" id="CHEBI:15934"/>
        <dbReference type="ChEBI" id="CHEBI:43474"/>
        <dbReference type="ChEBI" id="CHEBI:58201"/>
        <dbReference type="ChEBI" id="CHEBI:58830"/>
        <dbReference type="EC" id="2.5.1.78"/>
    </reaction>
</comment>
<dbReference type="InterPro" id="IPR036467">
    <property type="entry name" value="LS/RS_sf"/>
</dbReference>
<dbReference type="GO" id="GO:0009349">
    <property type="term" value="C:riboflavin synthase complex"/>
    <property type="evidence" value="ECO:0007669"/>
    <property type="project" value="InterPro"/>
</dbReference>
<feature type="binding site" evidence="7">
    <location>
        <position position="141"/>
    </location>
    <ligand>
        <name>(2S)-2-hydroxy-3-oxobutyl phosphate</name>
        <dbReference type="ChEBI" id="CHEBI:58830"/>
    </ligand>
</feature>
<dbReference type="STRING" id="76731.RD2015_3332"/>
<keyword evidence="5 7" id="KW-0808">Transferase</keyword>
<reference evidence="8 9" key="1">
    <citation type="submission" date="2015-12" db="EMBL/GenBank/DDBJ databases">
        <title>Complete genome of Roseateles depolymerans KCTC 42856.</title>
        <authorList>
            <person name="Kim K.M."/>
        </authorList>
    </citation>
    <scope>NUCLEOTIDE SEQUENCE [LARGE SCALE GENOMIC DNA]</scope>
    <source>
        <strain evidence="8 9">KCTC 42856</strain>
    </source>
</reference>
<dbReference type="RefSeq" id="WP_083525717.1">
    <property type="nucleotide sequence ID" value="NZ_CP013729.1"/>
</dbReference>
<sequence>MNQSSVTTFQQGLSSLQQRAKDGPSAWRIAFIQSSWHADVIASARQAFQDEMSNIGLSPHGVEVFDVPGAFEIPMLAKHLALTGRYDAIVACGFVVDGGIYRHDFVAHAVINALMQVQLDVGIPVLSCVLTPHHFHEHERHRDFFLDHFVEKGIEVAKACAQTLRLYRGLAPN</sequence>
<dbReference type="EMBL" id="CP013729">
    <property type="protein sequence ID" value="ALV07790.1"/>
    <property type="molecule type" value="Genomic_DNA"/>
</dbReference>
<feature type="binding site" evidence="7">
    <location>
        <begin position="70"/>
        <end position="72"/>
    </location>
    <ligand>
        <name>5-amino-6-(D-ribitylamino)uracil</name>
        <dbReference type="ChEBI" id="CHEBI:15934"/>
    </ligand>
</feature>
<evidence type="ECO:0000256" key="1">
    <source>
        <dbReference type="ARBA" id="ARBA00004917"/>
    </source>
</evidence>
<proteinExistence type="inferred from homology"/>
<keyword evidence="9" id="KW-1185">Reference proteome</keyword>
<organism evidence="8 9">
    <name type="scientific">Roseateles depolymerans</name>
    <dbReference type="NCBI Taxonomy" id="76731"/>
    <lineage>
        <taxon>Bacteria</taxon>
        <taxon>Pseudomonadati</taxon>
        <taxon>Pseudomonadota</taxon>
        <taxon>Betaproteobacteria</taxon>
        <taxon>Burkholderiales</taxon>
        <taxon>Sphaerotilaceae</taxon>
        <taxon>Roseateles</taxon>
    </lineage>
</organism>
<dbReference type="InterPro" id="IPR002180">
    <property type="entry name" value="LS/RS"/>
</dbReference>
<feature type="binding site" evidence="7">
    <location>
        <begin position="94"/>
        <end position="96"/>
    </location>
    <ligand>
        <name>5-amino-6-(D-ribitylamino)uracil</name>
        <dbReference type="ChEBI" id="CHEBI:15934"/>
    </ligand>
</feature>
<evidence type="ECO:0000256" key="4">
    <source>
        <dbReference type="ARBA" id="ARBA00022619"/>
    </source>
</evidence>
<dbReference type="PATRIC" id="fig|76731.3.peg.3413"/>
<dbReference type="Pfam" id="PF00885">
    <property type="entry name" value="DMRL_synthase"/>
    <property type="match status" value="1"/>
</dbReference>
<name>A0A0U3L902_9BURK</name>
<evidence type="ECO:0000256" key="3">
    <source>
        <dbReference type="ARBA" id="ARBA00012664"/>
    </source>
</evidence>
<feature type="binding site" evidence="7">
    <location>
        <position position="127"/>
    </location>
    <ligand>
        <name>5-amino-6-(D-ribitylamino)uracil</name>
        <dbReference type="ChEBI" id="CHEBI:15934"/>
    </ligand>
</feature>
<dbReference type="NCBIfam" id="NF009084">
    <property type="entry name" value="PRK12419.1"/>
    <property type="match status" value="1"/>
</dbReference>
<evidence type="ECO:0000313" key="9">
    <source>
        <dbReference type="Proteomes" id="UP000060699"/>
    </source>
</evidence>
<evidence type="ECO:0000313" key="8">
    <source>
        <dbReference type="EMBL" id="ALV07790.1"/>
    </source>
</evidence>
<dbReference type="Proteomes" id="UP000060699">
    <property type="component" value="Chromosome"/>
</dbReference>
<dbReference type="SUPFAM" id="SSF52121">
    <property type="entry name" value="Lumazine synthase"/>
    <property type="match status" value="1"/>
</dbReference>
<comment type="function">
    <text evidence="7">Catalyzes the formation of 6,7-dimethyl-8-ribityllumazine by condensation of 5-amino-6-(D-ribitylamino)uracil with 3,4-dihydroxy-2-butanone 4-phosphate. This is the penultimate step in the biosynthesis of riboflavin.</text>
</comment>
<dbReference type="KEGG" id="rdp:RD2015_3332"/>
<dbReference type="InterPro" id="IPR034964">
    <property type="entry name" value="LS"/>
</dbReference>
<keyword evidence="4 7" id="KW-0686">Riboflavin biosynthesis</keyword>
<dbReference type="HAMAP" id="MF_00178">
    <property type="entry name" value="Lumazine_synth"/>
    <property type="match status" value="1"/>
</dbReference>
<comment type="pathway">
    <text evidence="1 7">Cofactor biosynthesis; riboflavin biosynthesis; riboflavin from 2-hydroxy-3-oxobutyl phosphate and 5-amino-6-(D-ribitylamino)uracil: step 1/2.</text>
</comment>
<dbReference type="PANTHER" id="PTHR21058">
    <property type="entry name" value="6,7-DIMETHYL-8-RIBITYLLUMAZINE SYNTHASE DMRL SYNTHASE LUMAZINE SYNTHASE"/>
    <property type="match status" value="1"/>
</dbReference>
<dbReference type="EC" id="2.5.1.78" evidence="3 7"/>
<dbReference type="GO" id="GO:0000906">
    <property type="term" value="F:6,7-dimethyl-8-ribityllumazine synthase activity"/>
    <property type="evidence" value="ECO:0007669"/>
    <property type="project" value="UniProtKB-UniRule"/>
</dbReference>
<evidence type="ECO:0000256" key="7">
    <source>
        <dbReference type="HAMAP-Rule" id="MF_00178"/>
    </source>
</evidence>
<evidence type="ECO:0000256" key="6">
    <source>
        <dbReference type="ARBA" id="ARBA00048785"/>
    </source>
</evidence>
<evidence type="ECO:0000256" key="5">
    <source>
        <dbReference type="ARBA" id="ARBA00022679"/>
    </source>
</evidence>
<dbReference type="GO" id="GO:0005829">
    <property type="term" value="C:cytosol"/>
    <property type="evidence" value="ECO:0007669"/>
    <property type="project" value="TreeGrafter"/>
</dbReference>
<dbReference type="Gene3D" id="3.40.50.960">
    <property type="entry name" value="Lumazine/riboflavin synthase"/>
    <property type="match status" value="1"/>
</dbReference>
<protein>
    <recommendedName>
        <fullName evidence="3 7">6,7-dimethyl-8-ribityllumazine synthase</fullName>
        <shortName evidence="7">DMRL synthase</shortName>
        <shortName evidence="7">LS</shortName>
        <shortName evidence="7">Lumazine synthase</shortName>
        <ecNumber evidence="3 7">2.5.1.78</ecNumber>
    </recommendedName>
</protein>
<evidence type="ECO:0000256" key="2">
    <source>
        <dbReference type="ARBA" id="ARBA00007424"/>
    </source>
</evidence>
<gene>
    <name evidence="7" type="primary">ribH</name>
    <name evidence="8" type="ORF">RD2015_3332</name>
</gene>